<dbReference type="Proteomes" id="UP000537718">
    <property type="component" value="Unassembled WGS sequence"/>
</dbReference>
<keyword evidence="1" id="KW-0175">Coiled coil</keyword>
<keyword evidence="2" id="KW-0732">Signal</keyword>
<evidence type="ECO:0000313" key="4">
    <source>
        <dbReference type="Proteomes" id="UP000537718"/>
    </source>
</evidence>
<dbReference type="AlphaFoldDB" id="A0A7W9DMQ7"/>
<evidence type="ECO:0000256" key="2">
    <source>
        <dbReference type="SAM" id="SignalP"/>
    </source>
</evidence>
<reference evidence="3 4" key="1">
    <citation type="submission" date="2020-08" db="EMBL/GenBank/DDBJ databases">
        <title>Genomic Encyclopedia of Type Strains, Phase IV (KMG-V): Genome sequencing to study the core and pangenomes of soil and plant-associated prokaryotes.</title>
        <authorList>
            <person name="Whitman W."/>
        </authorList>
    </citation>
    <scope>NUCLEOTIDE SEQUENCE [LARGE SCALE GENOMIC DNA]</scope>
    <source>
        <strain evidence="3 4">MP7CTX6</strain>
    </source>
</reference>
<evidence type="ECO:0000256" key="1">
    <source>
        <dbReference type="SAM" id="Coils"/>
    </source>
</evidence>
<proteinExistence type="predicted"/>
<protein>
    <submittedName>
        <fullName evidence="3">Uncharacterized protein</fullName>
    </submittedName>
</protein>
<gene>
    <name evidence="3" type="ORF">HDE69_004494</name>
</gene>
<name>A0A7W9DMQ7_9SPHI</name>
<accession>A0A7W9DMQ7</accession>
<feature type="chain" id="PRO_5031557653" evidence="2">
    <location>
        <begin position="21"/>
        <end position="349"/>
    </location>
</feature>
<sequence length="349" mass="37814">MKNIFIFLTAVTFTINTSYAQDNIFSVNGNVGIGIATPGNKLQVKVAKDVNFGVTTGISDPSALLIGAINDANTSLKPLEYRASYHNFSSGNVGIGIINPGNKLQVKAAADVNFGITTGIADPFALLIGAINDANTSLKPLEYRASYHNFSSGNVGIGIINPGNKLQVKAATDINFGITTGIADPLALLIGAINDANTSLKPLEYRASYHNFSSGNVGIGTTTPDEKLAVNGVIHSKEVRVDLKAWPDYVFKPRYNLLTLNEVKTYVEQNHHLPEMPSAAEVETKGLKLGEINTLLTKKVEELTLYLFEKDAEVTTLKSNFDSLEKKYQDQQNQLHAIKDMLDQLKKGK</sequence>
<feature type="coiled-coil region" evidence="1">
    <location>
        <begin position="314"/>
        <end position="348"/>
    </location>
</feature>
<organism evidence="3 4">
    <name type="scientific">Pedobacter cryoconitis</name>
    <dbReference type="NCBI Taxonomy" id="188932"/>
    <lineage>
        <taxon>Bacteria</taxon>
        <taxon>Pseudomonadati</taxon>
        <taxon>Bacteroidota</taxon>
        <taxon>Sphingobacteriia</taxon>
        <taxon>Sphingobacteriales</taxon>
        <taxon>Sphingobacteriaceae</taxon>
        <taxon>Pedobacter</taxon>
    </lineage>
</organism>
<evidence type="ECO:0000313" key="3">
    <source>
        <dbReference type="EMBL" id="MBB5623410.1"/>
    </source>
</evidence>
<comment type="caution">
    <text evidence="3">The sequence shown here is derived from an EMBL/GenBank/DDBJ whole genome shotgun (WGS) entry which is preliminary data.</text>
</comment>
<dbReference type="RefSeq" id="WP_183869510.1">
    <property type="nucleotide sequence ID" value="NZ_JACHCF010000012.1"/>
</dbReference>
<dbReference type="EMBL" id="JACHCF010000012">
    <property type="protein sequence ID" value="MBB5623410.1"/>
    <property type="molecule type" value="Genomic_DNA"/>
</dbReference>
<feature type="signal peptide" evidence="2">
    <location>
        <begin position="1"/>
        <end position="20"/>
    </location>
</feature>